<dbReference type="PANTHER" id="PTHR43668:SF2">
    <property type="entry name" value="ALLANTOINASE"/>
    <property type="match status" value="1"/>
</dbReference>
<dbReference type="RefSeq" id="WP_343971512.1">
    <property type="nucleotide sequence ID" value="NZ_BAAAJG010000002.1"/>
</dbReference>
<dbReference type="InterPro" id="IPR050138">
    <property type="entry name" value="DHOase/Allantoinase_Hydrolase"/>
</dbReference>
<evidence type="ECO:0000259" key="1">
    <source>
        <dbReference type="Pfam" id="PF01979"/>
    </source>
</evidence>
<dbReference type="Gene3D" id="2.30.40.10">
    <property type="entry name" value="Urease, subunit C, domain 1"/>
    <property type="match status" value="1"/>
</dbReference>
<comment type="caution">
    <text evidence="2">The sequence shown here is derived from an EMBL/GenBank/DDBJ whole genome shotgun (WGS) entry which is preliminary data.</text>
</comment>
<dbReference type="Pfam" id="PF01979">
    <property type="entry name" value="Amidohydro_1"/>
    <property type="match status" value="1"/>
</dbReference>
<dbReference type="SUPFAM" id="SSF51556">
    <property type="entry name" value="Metallo-dependent hydrolases"/>
    <property type="match status" value="1"/>
</dbReference>
<organism evidence="2 3">
    <name type="scientific">Pseudonocardia aurantiaca</name>
    <dbReference type="NCBI Taxonomy" id="75290"/>
    <lineage>
        <taxon>Bacteria</taxon>
        <taxon>Bacillati</taxon>
        <taxon>Actinomycetota</taxon>
        <taxon>Actinomycetes</taxon>
        <taxon>Pseudonocardiales</taxon>
        <taxon>Pseudonocardiaceae</taxon>
        <taxon>Pseudonocardia</taxon>
    </lineage>
</organism>
<reference evidence="3" key="1">
    <citation type="journal article" date="2019" name="Int. J. Syst. Evol. Microbiol.">
        <title>The Global Catalogue of Microorganisms (GCM) 10K type strain sequencing project: providing services to taxonomists for standard genome sequencing and annotation.</title>
        <authorList>
            <consortium name="The Broad Institute Genomics Platform"/>
            <consortium name="The Broad Institute Genome Sequencing Center for Infectious Disease"/>
            <person name="Wu L."/>
            <person name="Ma J."/>
        </authorList>
    </citation>
    <scope>NUCLEOTIDE SEQUENCE [LARGE SCALE GENOMIC DNA]</scope>
    <source>
        <strain evidence="3">JCM 12165</strain>
    </source>
</reference>
<dbReference type="PANTHER" id="PTHR43668">
    <property type="entry name" value="ALLANTOINASE"/>
    <property type="match status" value="1"/>
</dbReference>
<evidence type="ECO:0000313" key="2">
    <source>
        <dbReference type="EMBL" id="MFD1531136.1"/>
    </source>
</evidence>
<feature type="domain" description="Amidohydrolase-related" evidence="1">
    <location>
        <begin position="51"/>
        <end position="426"/>
    </location>
</feature>
<dbReference type="EMBL" id="JBHUCP010000009">
    <property type="protein sequence ID" value="MFD1531136.1"/>
    <property type="molecule type" value="Genomic_DNA"/>
</dbReference>
<accession>A0ABW4FMN8</accession>
<keyword evidence="3" id="KW-1185">Reference proteome</keyword>
<name>A0ABW4FMN8_9PSEU</name>
<dbReference type="InterPro" id="IPR011059">
    <property type="entry name" value="Metal-dep_hydrolase_composite"/>
</dbReference>
<dbReference type="InterPro" id="IPR006680">
    <property type="entry name" value="Amidohydro-rel"/>
</dbReference>
<dbReference type="Proteomes" id="UP001597145">
    <property type="component" value="Unassembled WGS sequence"/>
</dbReference>
<evidence type="ECO:0000313" key="3">
    <source>
        <dbReference type="Proteomes" id="UP001597145"/>
    </source>
</evidence>
<dbReference type="SUPFAM" id="SSF51338">
    <property type="entry name" value="Composite domain of metallo-dependent hydrolases"/>
    <property type="match status" value="1"/>
</dbReference>
<sequence>MPDMDLVIAGGTVVTGHGRSRVNVAVSDGRIAYVGPDRPSGREIVDAAGLLVFPGGVDTHVHLMDPGSTDREDFPTGTAAAAASGVTTIIEHSHGQPVVGVDDLMAKREYLHDRSNVDYGLAAHAWPGRAAAVPELAAAGVAFFKVFTCTTHGVPGHDAAALKEHLTQTALVDAVSLMHCEDESLTGAAEKLLREAGRLDGGLLPEWRNRDAEVVAAAVAALLVRRTGATATIAHVSHPEVAEYVAQERSRGARLAAESCPQYFLLREQEVIEQGALRKFTPPARARTDDDETQMWQLLRRGTLTHMSTDHAPSTLEQKRAGDVWNVHFGLPGLDSTMALLLDAASRGHLSYEDVARVYAESPARTYGLSPRKGRVAPGADADLVLVDPERERTLRNQDVLSKAGWTPFDGRRVRGQVVRTYLRGVLIAEEGKPVGARGGRFLPGRSAART</sequence>
<protein>
    <submittedName>
        <fullName evidence="2">Dihydroorotase family protein</fullName>
    </submittedName>
</protein>
<gene>
    <name evidence="2" type="ORF">ACFSCY_16990</name>
</gene>
<dbReference type="Gene3D" id="3.20.20.140">
    <property type="entry name" value="Metal-dependent hydrolases"/>
    <property type="match status" value="1"/>
</dbReference>
<proteinExistence type="predicted"/>
<dbReference type="InterPro" id="IPR032466">
    <property type="entry name" value="Metal_Hydrolase"/>
</dbReference>